<gene>
    <name evidence="2" type="ORF">K3X48_11985</name>
</gene>
<dbReference type="RefSeq" id="WP_259805807.1">
    <property type="nucleotide sequence ID" value="NZ_CP080776.1"/>
</dbReference>
<evidence type="ECO:0000313" key="3">
    <source>
        <dbReference type="Proteomes" id="UP001057991"/>
    </source>
</evidence>
<name>A0A9Q9HAR3_9RHOB</name>
<sequence>MPIWMNVIVVLAMGALVLWGMRGLARSIDHSMENQGDDDTSKSADPAEDEDKT</sequence>
<dbReference type="Proteomes" id="UP001057991">
    <property type="component" value="Chromosome"/>
</dbReference>
<dbReference type="EMBL" id="CP080776">
    <property type="protein sequence ID" value="UWP94917.1"/>
    <property type="molecule type" value="Genomic_DNA"/>
</dbReference>
<proteinExistence type="predicted"/>
<accession>A0A9Q9HAR3</accession>
<reference evidence="2" key="1">
    <citation type="submission" date="2021-08" db="EMBL/GenBank/DDBJ databases">
        <authorList>
            <person name="Nwanade C."/>
            <person name="Wang M."/>
            <person name="Masoudi A."/>
            <person name="Yu Z."/>
            <person name="Liu J."/>
        </authorList>
    </citation>
    <scope>NUCLEOTIDE SEQUENCE</scope>
    <source>
        <strain evidence="2">S056</strain>
    </source>
</reference>
<evidence type="ECO:0000313" key="2">
    <source>
        <dbReference type="EMBL" id="UWP94917.1"/>
    </source>
</evidence>
<evidence type="ECO:0000256" key="1">
    <source>
        <dbReference type="SAM" id="MobiDB-lite"/>
    </source>
</evidence>
<feature type="region of interest" description="Disordered" evidence="1">
    <location>
        <begin position="30"/>
        <end position="53"/>
    </location>
</feature>
<organism evidence="2 3">
    <name type="scientific">Aliiroseovarius crassostreae</name>
    <dbReference type="NCBI Taxonomy" id="154981"/>
    <lineage>
        <taxon>Bacteria</taxon>
        <taxon>Pseudomonadati</taxon>
        <taxon>Pseudomonadota</taxon>
        <taxon>Alphaproteobacteria</taxon>
        <taxon>Rhodobacterales</taxon>
        <taxon>Paracoccaceae</taxon>
        <taxon>Aliiroseovarius</taxon>
    </lineage>
</organism>
<protein>
    <submittedName>
        <fullName evidence="2">Uncharacterized protein</fullName>
    </submittedName>
</protein>
<dbReference type="AlphaFoldDB" id="A0A9Q9HAR3"/>